<dbReference type="EMBL" id="BTSX01000002">
    <property type="protein sequence ID" value="GMS86505.1"/>
    <property type="molecule type" value="Genomic_DNA"/>
</dbReference>
<accession>A0AAV5T2D6</accession>
<sequence length="160" mass="19001">TVDECIRRQSTLGGHFEEAPNLEEIYHEHPKFIPLEVRIRDRIPFSMNSSFPDQKKQRMPPKKMWCFTDMVHTIEYLKTFNFFSKLSAIEKRALTIHVTHMTSMFTNSFYAFENKSDVIIYPDGSIPFDGQILEWSENEAKHDREIRYNNHVKHVSLSNF</sequence>
<feature type="non-terminal residue" evidence="5">
    <location>
        <position position="160"/>
    </location>
</feature>
<evidence type="ECO:0000256" key="1">
    <source>
        <dbReference type="ARBA" id="ARBA00005993"/>
    </source>
</evidence>
<evidence type="ECO:0000256" key="3">
    <source>
        <dbReference type="ARBA" id="ARBA00023163"/>
    </source>
</evidence>
<evidence type="ECO:0000256" key="4">
    <source>
        <dbReference type="ARBA" id="ARBA00023170"/>
    </source>
</evidence>
<dbReference type="Proteomes" id="UP001432027">
    <property type="component" value="Unassembled WGS sequence"/>
</dbReference>
<name>A0AAV5T2D6_9BILA</name>
<evidence type="ECO:0000256" key="2">
    <source>
        <dbReference type="ARBA" id="ARBA00023015"/>
    </source>
</evidence>
<dbReference type="InterPro" id="IPR035500">
    <property type="entry name" value="NHR-like_dom_sf"/>
</dbReference>
<comment type="caution">
    <text evidence="5">The sequence shown here is derived from an EMBL/GenBank/DDBJ whole genome shotgun (WGS) entry which is preliminary data.</text>
</comment>
<keyword evidence="3" id="KW-0804">Transcription</keyword>
<keyword evidence="2" id="KW-0805">Transcription regulation</keyword>
<organism evidence="5 6">
    <name type="scientific">Pristionchus entomophagus</name>
    <dbReference type="NCBI Taxonomy" id="358040"/>
    <lineage>
        <taxon>Eukaryota</taxon>
        <taxon>Metazoa</taxon>
        <taxon>Ecdysozoa</taxon>
        <taxon>Nematoda</taxon>
        <taxon>Chromadorea</taxon>
        <taxon>Rhabditida</taxon>
        <taxon>Rhabditina</taxon>
        <taxon>Diplogasteromorpha</taxon>
        <taxon>Diplogasteroidea</taxon>
        <taxon>Neodiplogasteridae</taxon>
        <taxon>Pristionchus</taxon>
    </lineage>
</organism>
<proteinExistence type="inferred from homology"/>
<keyword evidence="4" id="KW-0675">Receptor</keyword>
<evidence type="ECO:0000313" key="5">
    <source>
        <dbReference type="EMBL" id="GMS86505.1"/>
    </source>
</evidence>
<dbReference type="SUPFAM" id="SSF48508">
    <property type="entry name" value="Nuclear receptor ligand-binding domain"/>
    <property type="match status" value="1"/>
</dbReference>
<dbReference type="PANTHER" id="PTHR45886">
    <property type="entry name" value="NUCLEAR HORMONE RECEPTOR FAMILY-RELATED-RELATED"/>
    <property type="match status" value="1"/>
</dbReference>
<dbReference type="PANTHER" id="PTHR45886:SF18">
    <property type="entry name" value="NR LBD DOMAIN-CONTAINING PROTEIN-RELATED"/>
    <property type="match status" value="1"/>
</dbReference>
<protein>
    <submittedName>
        <fullName evidence="5">Uncharacterized protein</fullName>
    </submittedName>
</protein>
<dbReference type="AlphaFoldDB" id="A0AAV5T2D6"/>
<comment type="similarity">
    <text evidence="1">Belongs to the nuclear hormone receptor family.</text>
</comment>
<keyword evidence="6" id="KW-1185">Reference proteome</keyword>
<reference evidence="5" key="1">
    <citation type="submission" date="2023-10" db="EMBL/GenBank/DDBJ databases">
        <title>Genome assembly of Pristionchus species.</title>
        <authorList>
            <person name="Yoshida K."/>
            <person name="Sommer R.J."/>
        </authorList>
    </citation>
    <scope>NUCLEOTIDE SEQUENCE</scope>
    <source>
        <strain evidence="5">RS0144</strain>
    </source>
</reference>
<evidence type="ECO:0000313" key="6">
    <source>
        <dbReference type="Proteomes" id="UP001432027"/>
    </source>
</evidence>
<feature type="non-terminal residue" evidence="5">
    <location>
        <position position="1"/>
    </location>
</feature>
<gene>
    <name evidence="5" type="ORF">PENTCL1PPCAC_8680</name>
</gene>